<dbReference type="SUPFAM" id="SSF159283">
    <property type="entry name" value="Guanosine diphospho-D-mannose pyrophosphorylase/mannose-6-phosphate isomerase linker domain"/>
    <property type="match status" value="1"/>
</dbReference>
<keyword evidence="2" id="KW-1185">Reference proteome</keyword>
<evidence type="ECO:0000313" key="1">
    <source>
        <dbReference type="EMBL" id="SES80050.1"/>
    </source>
</evidence>
<sequence length="113" mass="13074">MLKEVLEYLYPVPRMSEDSVNTHLINELDIPVTVLGGKDLVVAASPDGILVSDKASSPKVKGLIKDFDQPPMYEERIWGWSRTLDYTKYDDEQEMVTQTDLYRRRKEFQLPLP</sequence>
<dbReference type="EMBL" id="FOHJ01000001">
    <property type="protein sequence ID" value="SES80050.1"/>
    <property type="molecule type" value="Genomic_DNA"/>
</dbReference>
<accession>A0A1H9ZEG8</accession>
<protein>
    <submittedName>
        <fullName evidence="1">Mannose-1-phosphate guanylyltransferase</fullName>
    </submittedName>
</protein>
<dbReference type="Proteomes" id="UP000199095">
    <property type="component" value="Unassembled WGS sequence"/>
</dbReference>
<dbReference type="InterPro" id="IPR029044">
    <property type="entry name" value="Nucleotide-diphossugar_trans"/>
</dbReference>
<dbReference type="AlphaFoldDB" id="A0A1H9ZEG8"/>
<dbReference type="STRING" id="237682.SAMN05421676_101485"/>
<dbReference type="Gene3D" id="3.90.550.10">
    <property type="entry name" value="Spore Coat Polysaccharide Biosynthesis Protein SpsA, Chain A"/>
    <property type="match status" value="1"/>
</dbReference>
<gene>
    <name evidence="1" type="ORF">SAMN05421676_101485</name>
</gene>
<keyword evidence="1" id="KW-0548">Nucleotidyltransferase</keyword>
<name>A0A1H9ZEG8_9BACI</name>
<reference evidence="2" key="1">
    <citation type="submission" date="2016-10" db="EMBL/GenBank/DDBJ databases">
        <authorList>
            <person name="Varghese N."/>
            <person name="Submissions S."/>
        </authorList>
    </citation>
    <scope>NUCLEOTIDE SEQUENCE [LARGE SCALE GENOMIC DNA]</scope>
    <source>
        <strain evidence="2">CGMCC 1.3566</strain>
    </source>
</reference>
<dbReference type="GO" id="GO:0016779">
    <property type="term" value="F:nucleotidyltransferase activity"/>
    <property type="evidence" value="ECO:0007669"/>
    <property type="project" value="UniProtKB-KW"/>
</dbReference>
<organism evidence="1 2">
    <name type="scientific">Salinibacillus kushneri</name>
    <dbReference type="NCBI Taxonomy" id="237682"/>
    <lineage>
        <taxon>Bacteria</taxon>
        <taxon>Bacillati</taxon>
        <taxon>Bacillota</taxon>
        <taxon>Bacilli</taxon>
        <taxon>Bacillales</taxon>
        <taxon>Bacillaceae</taxon>
        <taxon>Salinibacillus</taxon>
    </lineage>
</organism>
<proteinExistence type="predicted"/>
<keyword evidence="1" id="KW-0808">Transferase</keyword>
<evidence type="ECO:0000313" key="2">
    <source>
        <dbReference type="Proteomes" id="UP000199095"/>
    </source>
</evidence>